<feature type="binding site" evidence="8">
    <location>
        <begin position="292"/>
        <end position="295"/>
    </location>
    <ligand>
        <name>substrate</name>
    </ligand>
</feature>
<sequence length="543" mass="60373">MLDEQGHDDYNIHMYGCKRQGTFPAFLTKRETGDREMKKKKPVMLIIMDGFGCRKSKKDNAVQQAALPVLRNLWRQYAHTELGAAGEAVGLPPGQIGNSEVGHLNIGAGRIVYQALTRITQDIQTGTFFTKPVLQEAMRQVAEKHTALHILGLVSPGGVHSSEQHLFGILKMARQYGLEKVYIHAFLDGRDVLPRSAGPFLAELEACCRQLGVGELATISGRYYAMDRDHRWERVEKAYRAIAEGQGETAPDYKTCLARSYAQDIGDEFVVPTVLQAHPVADGDAVVFFNFRPDRARQLTAAFVQADFDGFVRNRMPQVYFATMTRYEEDFPVHVIYDKERIPHTLGEVVAAAGKRQLRIAETEKYAHVTYFFNGGQEEPNAGEDRILVPSPKVATYDLQPAMSAPEITDKVIEQIGKDKYDLLVLNFANADMVGHTGDLQAAIRAVETVDRCIGRIVTAMREAQGQVMIIADHGNAEKMRDEATDSPYTAHTTNPIPCILVSETHAHDRLRNGILADVAPTVLQLMQLPIPAEMTGRSLLET</sequence>
<dbReference type="Gene3D" id="3.40.720.10">
    <property type="entry name" value="Alkaline Phosphatase, subunit A"/>
    <property type="match status" value="1"/>
</dbReference>
<evidence type="ECO:0000256" key="9">
    <source>
        <dbReference type="NCBIfam" id="TIGR01307"/>
    </source>
</evidence>
<dbReference type="Proteomes" id="UP000004018">
    <property type="component" value="Unassembled WGS sequence"/>
</dbReference>
<feature type="binding site" evidence="8">
    <location>
        <position position="474"/>
    </location>
    <ligand>
        <name>Mn(2+)</name>
        <dbReference type="ChEBI" id="CHEBI:29035"/>
        <label>2</label>
    </ligand>
</feature>
<keyword evidence="5 8" id="KW-0324">Glycolysis</keyword>
<evidence type="ECO:0000256" key="4">
    <source>
        <dbReference type="ARBA" id="ARBA00022723"/>
    </source>
</evidence>
<feature type="binding site" evidence="8">
    <location>
        <position position="222"/>
    </location>
    <ligand>
        <name>substrate</name>
    </ligand>
</feature>
<evidence type="ECO:0000256" key="2">
    <source>
        <dbReference type="ARBA" id="ARBA00004798"/>
    </source>
</evidence>
<comment type="pathway">
    <text evidence="2 8">Carbohydrate degradation; glycolysis; pyruvate from D-glyceraldehyde 3-phosphate: step 3/5.</text>
</comment>
<evidence type="ECO:0000256" key="1">
    <source>
        <dbReference type="ARBA" id="ARBA00000370"/>
    </source>
</evidence>
<proteinExistence type="inferred from homology"/>
<gene>
    <name evidence="8 12" type="primary">gpmI</name>
    <name evidence="12" type="ORF">HMPREF1039_0638</name>
</gene>
<accession>A0ABP2L2A1</accession>
<dbReference type="InterPro" id="IPR017850">
    <property type="entry name" value="Alkaline_phosphatase_core_sf"/>
</dbReference>
<feature type="binding site" evidence="8">
    <location>
        <begin position="190"/>
        <end position="191"/>
    </location>
    <ligand>
        <name>substrate</name>
    </ligand>
</feature>
<comment type="catalytic activity">
    <reaction evidence="1 8">
        <text>(2R)-2-phosphoglycerate = (2R)-3-phosphoglycerate</text>
        <dbReference type="Rhea" id="RHEA:15901"/>
        <dbReference type="ChEBI" id="CHEBI:58272"/>
        <dbReference type="ChEBI" id="CHEBI:58289"/>
        <dbReference type="EC" id="5.4.2.12"/>
    </reaction>
</comment>
<comment type="caution">
    <text evidence="12">The sequence shown here is derived from an EMBL/GenBank/DDBJ whole genome shotgun (WGS) entry which is preliminary data.</text>
</comment>
<feature type="binding site" evidence="8">
    <location>
        <position position="432"/>
    </location>
    <ligand>
        <name>Mn(2+)</name>
        <dbReference type="ChEBI" id="CHEBI:29035"/>
        <label>1</label>
    </ligand>
</feature>
<evidence type="ECO:0000256" key="7">
    <source>
        <dbReference type="ARBA" id="ARBA00023235"/>
    </source>
</evidence>
<reference evidence="12 13" key="1">
    <citation type="submission" date="2011-04" db="EMBL/GenBank/DDBJ databases">
        <authorList>
            <person name="Harkins D.M."/>
            <person name="Madupu R."/>
            <person name="Durkin A.S."/>
            <person name="Torralba M."/>
            <person name="Methe B."/>
            <person name="Sutton G.G."/>
            <person name="Nelson K.E."/>
        </authorList>
    </citation>
    <scope>NUCLEOTIDE SEQUENCE [LARGE SCALE GENOMIC DNA]</scope>
    <source>
        <strain evidence="12 13">UPII 199-6</strain>
    </source>
</reference>
<dbReference type="InterPro" id="IPR011258">
    <property type="entry name" value="BPG-indep_PGM_N"/>
</dbReference>
<feature type="domain" description="BPG-independent PGAM N-terminal" evidence="11">
    <location>
        <begin position="119"/>
        <end position="329"/>
    </location>
</feature>
<evidence type="ECO:0000313" key="12">
    <source>
        <dbReference type="EMBL" id="EGL35150.1"/>
    </source>
</evidence>
<comment type="function">
    <text evidence="8">Catalyzes the interconversion of 2-phosphoglycerate and 3-phosphoglycerate.</text>
</comment>
<dbReference type="HAMAP" id="MF_01038">
    <property type="entry name" value="GpmI"/>
    <property type="match status" value="1"/>
</dbReference>
<keyword evidence="13" id="KW-1185">Reference proteome</keyword>
<dbReference type="NCBIfam" id="TIGR01307">
    <property type="entry name" value="pgm_bpd_ind"/>
    <property type="match status" value="1"/>
</dbReference>
<evidence type="ECO:0000313" key="13">
    <source>
        <dbReference type="Proteomes" id="UP000004018"/>
    </source>
</evidence>
<comment type="cofactor">
    <cofactor evidence="8">
        <name>Mn(2+)</name>
        <dbReference type="ChEBI" id="CHEBI:29035"/>
    </cofactor>
    <text evidence="8">Binds 2 manganese ions per subunit.</text>
</comment>
<dbReference type="InterPro" id="IPR005995">
    <property type="entry name" value="Pgm_bpd_ind"/>
</dbReference>
<dbReference type="InterPro" id="IPR036646">
    <property type="entry name" value="PGAM_B_sf"/>
</dbReference>
<dbReference type="Pfam" id="PF06415">
    <property type="entry name" value="iPGM_N"/>
    <property type="match status" value="1"/>
</dbReference>
<dbReference type="SUPFAM" id="SSF64158">
    <property type="entry name" value="2,3-Bisphosphoglycerate-independent phosphoglycerate mutase, substrate-binding domain"/>
    <property type="match status" value="1"/>
</dbReference>
<comment type="subunit">
    <text evidence="8">Monomer.</text>
</comment>
<dbReference type="EMBL" id="AFIJ01000045">
    <property type="protein sequence ID" value="EGL35150.1"/>
    <property type="molecule type" value="Genomic_DNA"/>
</dbReference>
<organism evidence="12 13">
    <name type="scientific">Megasphaera lornae</name>
    <dbReference type="NCBI Taxonomy" id="1000568"/>
    <lineage>
        <taxon>Bacteria</taxon>
        <taxon>Bacillati</taxon>
        <taxon>Bacillota</taxon>
        <taxon>Negativicutes</taxon>
        <taxon>Veillonellales</taxon>
        <taxon>Veillonellaceae</taxon>
        <taxon>Megasphaera</taxon>
    </lineage>
</organism>
<keyword evidence="6 8" id="KW-0464">Manganese</keyword>
<feature type="domain" description="Metalloenzyme" evidence="10">
    <location>
        <begin position="41"/>
        <end position="529"/>
    </location>
</feature>
<dbReference type="EC" id="5.4.2.12" evidence="8 9"/>
<dbReference type="CDD" id="cd16010">
    <property type="entry name" value="iPGM"/>
    <property type="match status" value="1"/>
</dbReference>
<dbReference type="PANTHER" id="PTHR31637">
    <property type="entry name" value="2,3-BISPHOSPHOGLYCERATE-INDEPENDENT PHOSPHOGLYCERATE MUTASE"/>
    <property type="match status" value="1"/>
</dbReference>
<dbReference type="PIRSF" id="PIRSF001492">
    <property type="entry name" value="IPGAM"/>
    <property type="match status" value="1"/>
</dbReference>
<keyword evidence="4 8" id="KW-0479">Metal-binding</keyword>
<evidence type="ECO:0000256" key="3">
    <source>
        <dbReference type="ARBA" id="ARBA00008819"/>
    </source>
</evidence>
<dbReference type="InterPro" id="IPR006124">
    <property type="entry name" value="Metalloenzyme"/>
</dbReference>
<feature type="binding site" evidence="8">
    <location>
        <position position="492"/>
    </location>
    <ligand>
        <name>Mn(2+)</name>
        <dbReference type="ChEBI" id="CHEBI:29035"/>
        <label>1</label>
    </ligand>
</feature>
<feature type="binding site" evidence="8">
    <location>
        <position position="99"/>
    </location>
    <ligand>
        <name>Mn(2+)</name>
        <dbReference type="ChEBI" id="CHEBI:29035"/>
        <label>2</label>
    </ligand>
</feature>
<dbReference type="Gene3D" id="3.40.1450.10">
    <property type="entry name" value="BPG-independent phosphoglycerate mutase, domain B"/>
    <property type="match status" value="1"/>
</dbReference>
<evidence type="ECO:0000256" key="8">
    <source>
        <dbReference type="HAMAP-Rule" id="MF_01038"/>
    </source>
</evidence>
<dbReference type="PANTHER" id="PTHR31637:SF0">
    <property type="entry name" value="2,3-BISPHOSPHOGLYCERATE-INDEPENDENT PHOSPHOGLYCERATE MUTASE"/>
    <property type="match status" value="1"/>
</dbReference>
<feature type="active site" description="Phosphoserine intermediate" evidence="8">
    <location>
        <position position="99"/>
    </location>
</feature>
<feature type="binding site" evidence="8">
    <location>
        <position position="436"/>
    </location>
    <ligand>
        <name>Mn(2+)</name>
        <dbReference type="ChEBI" id="CHEBI:29035"/>
        <label>1</label>
    </ligand>
</feature>
<feature type="binding site" evidence="8">
    <location>
        <position position="473"/>
    </location>
    <ligand>
        <name>Mn(2+)</name>
        <dbReference type="ChEBI" id="CHEBI:29035"/>
        <label>2</label>
    </ligand>
</feature>
<evidence type="ECO:0000256" key="5">
    <source>
        <dbReference type="ARBA" id="ARBA00023152"/>
    </source>
</evidence>
<evidence type="ECO:0000259" key="10">
    <source>
        <dbReference type="Pfam" id="PF01676"/>
    </source>
</evidence>
<feature type="binding site" evidence="8">
    <location>
        <position position="228"/>
    </location>
    <ligand>
        <name>substrate</name>
    </ligand>
</feature>
<feature type="binding site" evidence="8">
    <location>
        <position position="365"/>
    </location>
    <ligand>
        <name>substrate</name>
    </ligand>
</feature>
<dbReference type="GO" id="GO:0016853">
    <property type="term" value="F:isomerase activity"/>
    <property type="evidence" value="ECO:0007669"/>
    <property type="project" value="UniProtKB-KW"/>
</dbReference>
<feature type="binding site" evidence="8">
    <location>
        <position position="160"/>
    </location>
    <ligand>
        <name>substrate</name>
    </ligand>
</feature>
<name>A0ABP2L2A1_9FIRM</name>
<keyword evidence="7 8" id="KW-0413">Isomerase</keyword>
<evidence type="ECO:0000259" key="11">
    <source>
        <dbReference type="Pfam" id="PF06415"/>
    </source>
</evidence>
<protein>
    <recommendedName>
        <fullName evidence="8 9">2,3-bisphosphoglycerate-independent phosphoglycerate mutase</fullName>
        <shortName evidence="8">BPG-independent PGAM</shortName>
        <shortName evidence="8">Phosphoglyceromutase</shortName>
        <shortName evidence="8">iPGM</shortName>
        <ecNumber evidence="8 9">5.4.2.12</ecNumber>
    </recommendedName>
</protein>
<comment type="similarity">
    <text evidence="3 8">Belongs to the BPG-independent phosphoglycerate mutase family.</text>
</comment>
<dbReference type="Pfam" id="PF01676">
    <property type="entry name" value="Metalloenzyme"/>
    <property type="match status" value="1"/>
</dbReference>
<dbReference type="SUPFAM" id="SSF53649">
    <property type="entry name" value="Alkaline phosphatase-like"/>
    <property type="match status" value="1"/>
</dbReference>
<feature type="binding site" evidence="8">
    <location>
        <position position="49"/>
    </location>
    <ligand>
        <name>Mn(2+)</name>
        <dbReference type="ChEBI" id="CHEBI:29035"/>
        <label>2</label>
    </ligand>
</feature>
<evidence type="ECO:0000256" key="6">
    <source>
        <dbReference type="ARBA" id="ARBA00023211"/>
    </source>
</evidence>